<protein>
    <recommendedName>
        <fullName evidence="10">Ammonium transporter AmtB-like domain-containing protein</fullName>
    </recommendedName>
</protein>
<keyword evidence="9" id="KW-0732">Signal</keyword>
<feature type="transmembrane region" description="Helical" evidence="8">
    <location>
        <begin position="333"/>
        <end position="356"/>
    </location>
</feature>
<feature type="signal peptide" evidence="9">
    <location>
        <begin position="1"/>
        <end position="18"/>
    </location>
</feature>
<sequence length="460" mass="48935">MGALPLLLLSLLAASALAADSLPAWTQNATLAALRVSPVDTGDVAWLLFCTCVVFIMIPGLGLFYAGLAESKNSMTLLHTCMLLFSVVAIQWSMFGYSLAFSDTSASMLLGNFEYAALLNTMNSQNKVAPTVPNSLWALYQMMAACITPSLWIGATAGRMRLLPTMVFAFFWTTLVYDPVAYAVYAHNGWLHSMNLLDYAGGTLVHMTGGFTALRFTAASYKSSFHIMPRFGWMGFDGGCAAASNSRAVNAALTNNLAGAIAGLIWMGLDTLVNKKKFSLIGYCTGAIAGMATMTAGSGLVQPGFGLVFGVLGAVAGFYAIKLMHYLRIDDSLDVTAVHAVGGCLGLLLTGIFAQYSVTAVDVPLDVKVTAGLVDRVWNQVPIQLLAIVVVAAWSMAWTAILLTLINLIPGLHLRASRQDEIRGLDEAEVGEQAYPYVPVSAAALVEQIAAAKTVERIDV</sequence>
<evidence type="ECO:0000256" key="3">
    <source>
        <dbReference type="ARBA" id="ARBA00022448"/>
    </source>
</evidence>
<keyword evidence="3" id="KW-0813">Transport</keyword>
<dbReference type="InterPro" id="IPR029020">
    <property type="entry name" value="Ammonium/urea_transptr"/>
</dbReference>
<comment type="similarity">
    <text evidence="2">Belongs to the ammonia transporter channel (TC 1.A.11.2) family.</text>
</comment>
<evidence type="ECO:0000259" key="10">
    <source>
        <dbReference type="Pfam" id="PF00909"/>
    </source>
</evidence>
<evidence type="ECO:0000256" key="9">
    <source>
        <dbReference type="SAM" id="SignalP"/>
    </source>
</evidence>
<gene>
    <name evidence="11" type="ORF">CcCBS67573_g05583</name>
</gene>
<comment type="subcellular location">
    <subcellularLocation>
        <location evidence="1">Membrane</location>
        <topology evidence="1">Multi-pass membrane protein</topology>
    </subcellularLocation>
</comment>
<evidence type="ECO:0000256" key="4">
    <source>
        <dbReference type="ARBA" id="ARBA00022692"/>
    </source>
</evidence>
<dbReference type="Proteomes" id="UP000320333">
    <property type="component" value="Unassembled WGS sequence"/>
</dbReference>
<feature type="transmembrane region" description="Helical" evidence="8">
    <location>
        <begin position="77"/>
        <end position="100"/>
    </location>
</feature>
<keyword evidence="6 8" id="KW-0472">Membrane</keyword>
<feature type="domain" description="Ammonium transporter AmtB-like" evidence="10">
    <location>
        <begin position="45"/>
        <end position="222"/>
    </location>
</feature>
<evidence type="ECO:0000256" key="2">
    <source>
        <dbReference type="ARBA" id="ARBA00005887"/>
    </source>
</evidence>
<feature type="chain" id="PRO_5021335208" description="Ammonium transporter AmtB-like domain-containing protein" evidence="9">
    <location>
        <begin position="19"/>
        <end position="460"/>
    </location>
</feature>
<evidence type="ECO:0000256" key="6">
    <source>
        <dbReference type="ARBA" id="ARBA00023136"/>
    </source>
</evidence>
<accession>A0A507F9Z2</accession>
<dbReference type="AlphaFoldDB" id="A0A507F9Z2"/>
<dbReference type="GO" id="GO:0008519">
    <property type="term" value="F:ammonium channel activity"/>
    <property type="evidence" value="ECO:0007669"/>
    <property type="project" value="InterPro"/>
</dbReference>
<feature type="transmembrane region" description="Helical" evidence="8">
    <location>
        <begin position="44"/>
        <end position="65"/>
    </location>
</feature>
<dbReference type="PANTHER" id="PTHR43029">
    <property type="entry name" value="AMMONIUM TRANSPORTER MEP2"/>
    <property type="match status" value="1"/>
</dbReference>
<keyword evidence="5 8" id="KW-1133">Transmembrane helix</keyword>
<evidence type="ECO:0000256" key="7">
    <source>
        <dbReference type="ARBA" id="ARBA00023177"/>
    </source>
</evidence>
<feature type="transmembrane region" description="Helical" evidence="8">
    <location>
        <begin position="162"/>
        <end position="185"/>
    </location>
</feature>
<dbReference type="GO" id="GO:0005886">
    <property type="term" value="C:plasma membrane"/>
    <property type="evidence" value="ECO:0007669"/>
    <property type="project" value="TreeGrafter"/>
</dbReference>
<proteinExistence type="inferred from homology"/>
<keyword evidence="7" id="KW-0924">Ammonia transport</keyword>
<dbReference type="PANTHER" id="PTHR43029:SF10">
    <property type="entry name" value="AMMONIUM TRANSPORTER MEP2"/>
    <property type="match status" value="1"/>
</dbReference>
<dbReference type="InterPro" id="IPR024041">
    <property type="entry name" value="NH4_transpt_AmtB-like_dom"/>
</dbReference>
<evidence type="ECO:0000313" key="11">
    <source>
        <dbReference type="EMBL" id="TPX73149.1"/>
    </source>
</evidence>
<feature type="transmembrane region" description="Helical" evidence="8">
    <location>
        <begin position="137"/>
        <end position="155"/>
    </location>
</feature>
<organism evidence="11 12">
    <name type="scientific">Chytriomyces confervae</name>
    <dbReference type="NCBI Taxonomy" id="246404"/>
    <lineage>
        <taxon>Eukaryota</taxon>
        <taxon>Fungi</taxon>
        <taxon>Fungi incertae sedis</taxon>
        <taxon>Chytridiomycota</taxon>
        <taxon>Chytridiomycota incertae sedis</taxon>
        <taxon>Chytridiomycetes</taxon>
        <taxon>Chytridiales</taxon>
        <taxon>Chytriomycetaceae</taxon>
        <taxon>Chytriomyces</taxon>
    </lineage>
</organism>
<keyword evidence="4 8" id="KW-0812">Transmembrane</keyword>
<feature type="domain" description="Ammonium transporter AmtB-like" evidence="10">
    <location>
        <begin position="231"/>
        <end position="435"/>
    </location>
</feature>
<dbReference type="Gene3D" id="1.10.3430.10">
    <property type="entry name" value="Ammonium transporter AmtB like domains"/>
    <property type="match status" value="2"/>
</dbReference>
<dbReference type="OrthoDB" id="534912at2759"/>
<evidence type="ECO:0000256" key="1">
    <source>
        <dbReference type="ARBA" id="ARBA00004141"/>
    </source>
</evidence>
<evidence type="ECO:0000313" key="12">
    <source>
        <dbReference type="Proteomes" id="UP000320333"/>
    </source>
</evidence>
<evidence type="ECO:0000256" key="5">
    <source>
        <dbReference type="ARBA" id="ARBA00022989"/>
    </source>
</evidence>
<dbReference type="EMBL" id="QEAP01000205">
    <property type="protein sequence ID" value="TPX73149.1"/>
    <property type="molecule type" value="Genomic_DNA"/>
</dbReference>
<reference evidence="11 12" key="1">
    <citation type="journal article" date="2019" name="Sci. Rep.">
        <title>Comparative genomics of chytrid fungi reveal insights into the obligate biotrophic and pathogenic lifestyle of Synchytrium endobioticum.</title>
        <authorList>
            <person name="van de Vossenberg B.T.L.H."/>
            <person name="Warris S."/>
            <person name="Nguyen H.D.T."/>
            <person name="van Gent-Pelzer M.P.E."/>
            <person name="Joly D.L."/>
            <person name="van de Geest H.C."/>
            <person name="Bonants P.J.M."/>
            <person name="Smith D.S."/>
            <person name="Levesque C.A."/>
            <person name="van der Lee T.A.J."/>
        </authorList>
    </citation>
    <scope>NUCLEOTIDE SEQUENCE [LARGE SCALE GENOMIC DNA]</scope>
    <source>
        <strain evidence="11 12">CBS 675.73</strain>
    </source>
</reference>
<feature type="transmembrane region" description="Helical" evidence="8">
    <location>
        <begin position="304"/>
        <end position="321"/>
    </location>
</feature>
<comment type="caution">
    <text evidence="11">The sequence shown here is derived from an EMBL/GenBank/DDBJ whole genome shotgun (WGS) entry which is preliminary data.</text>
</comment>
<feature type="transmembrane region" description="Helical" evidence="8">
    <location>
        <begin position="280"/>
        <end position="298"/>
    </location>
</feature>
<feature type="transmembrane region" description="Helical" evidence="8">
    <location>
        <begin position="383"/>
        <end position="409"/>
    </location>
</feature>
<dbReference type="SUPFAM" id="SSF111352">
    <property type="entry name" value="Ammonium transporter"/>
    <property type="match status" value="1"/>
</dbReference>
<keyword evidence="12" id="KW-1185">Reference proteome</keyword>
<evidence type="ECO:0000256" key="8">
    <source>
        <dbReference type="SAM" id="Phobius"/>
    </source>
</evidence>
<dbReference type="InterPro" id="IPR001905">
    <property type="entry name" value="Ammonium_transpt"/>
</dbReference>
<dbReference type="Pfam" id="PF00909">
    <property type="entry name" value="Ammonium_transp"/>
    <property type="match status" value="2"/>
</dbReference>
<name>A0A507F9Z2_9FUNG</name>